<evidence type="ECO:0000313" key="2">
    <source>
        <dbReference type="Proteomes" id="UP000198781"/>
    </source>
</evidence>
<dbReference type="EMBL" id="FMZC01000022">
    <property type="protein sequence ID" value="SDE60327.1"/>
    <property type="molecule type" value="Genomic_DNA"/>
</dbReference>
<reference evidence="1 2" key="1">
    <citation type="submission" date="2016-10" db="EMBL/GenBank/DDBJ databases">
        <authorList>
            <person name="de Groot N.N."/>
        </authorList>
    </citation>
    <scope>NUCLEOTIDE SEQUENCE [LARGE SCALE GENOMIC DNA]</scope>
    <source>
        <strain evidence="1 2">DSM 16619</strain>
    </source>
</reference>
<proteinExistence type="predicted"/>
<dbReference type="InterPro" id="IPR025562">
    <property type="entry name" value="Tae4"/>
</dbReference>
<protein>
    <submittedName>
        <fullName evidence="1">Type VI secretion system (T6SS), amidase effector protein 4</fullName>
    </submittedName>
</protein>
<dbReference type="Gene3D" id="3.90.1720.70">
    <property type="match status" value="1"/>
</dbReference>
<name>A0A1G7E9K2_9BURK</name>
<accession>A0A1G7E9K2</accession>
<dbReference type="Proteomes" id="UP000198781">
    <property type="component" value="Unassembled WGS sequence"/>
</dbReference>
<sequence>MPTFSQLWDSHPTINGDAPLLDKGVYVNQCAINVSAALISSGVNMKSYRGAWSWQKDKPRYAIRAEELANWLGSGAAPFPATLTKYKDDEVKTVFDKIANKQGIIFFKDYYGPGMSGDHIDLFNGSRLTERTSWLRIHTGISISGFWSDFTKAKAAWFWELP</sequence>
<evidence type="ECO:0000313" key="1">
    <source>
        <dbReference type="EMBL" id="SDE60327.1"/>
    </source>
</evidence>
<dbReference type="AlphaFoldDB" id="A0A1G7E9K2"/>
<gene>
    <name evidence="1" type="ORF">SAMN05192589_12233</name>
</gene>
<organism evidence="1 2">
    <name type="scientific">Paracidovorax valerianellae</name>
    <dbReference type="NCBI Taxonomy" id="187868"/>
    <lineage>
        <taxon>Bacteria</taxon>
        <taxon>Pseudomonadati</taxon>
        <taxon>Pseudomonadota</taxon>
        <taxon>Betaproteobacteria</taxon>
        <taxon>Burkholderiales</taxon>
        <taxon>Comamonadaceae</taxon>
        <taxon>Paracidovorax</taxon>
    </lineage>
</organism>
<keyword evidence="2" id="KW-1185">Reference proteome</keyword>
<dbReference type="OrthoDB" id="1262040at2"/>
<dbReference type="Pfam" id="PF14113">
    <property type="entry name" value="Tae4"/>
    <property type="match status" value="1"/>
</dbReference>
<dbReference type="RefSeq" id="WP_092745918.1">
    <property type="nucleotide sequence ID" value="NZ_FMZC01000022.1"/>
</dbReference>